<reference evidence="2 3" key="1">
    <citation type="submission" date="2020-08" db="EMBL/GenBank/DDBJ databases">
        <title>Genomic Encyclopedia of Type Strains, Phase IV (KMG-IV): sequencing the most valuable type-strain genomes for metagenomic binning, comparative biology and taxonomic classification.</title>
        <authorList>
            <person name="Goeker M."/>
        </authorList>
    </citation>
    <scope>NUCLEOTIDE SEQUENCE [LARGE SCALE GENOMIC DNA]</scope>
    <source>
        <strain evidence="2 3">DSM 25335</strain>
    </source>
</reference>
<gene>
    <name evidence="2" type="ORF">HNQ67_001926</name>
</gene>
<evidence type="ECO:0000256" key="1">
    <source>
        <dbReference type="SAM" id="SignalP"/>
    </source>
</evidence>
<dbReference type="AlphaFoldDB" id="A0A7W8HYS5"/>
<accession>A0A7W8HYS5</accession>
<dbReference type="InterPro" id="IPR025961">
    <property type="entry name" value="Metal_resist"/>
</dbReference>
<keyword evidence="1" id="KW-0732">Signal</keyword>
<comment type="caution">
    <text evidence="2">The sequence shown here is derived from an EMBL/GenBank/DDBJ whole genome shotgun (WGS) entry which is preliminary data.</text>
</comment>
<proteinExistence type="predicted"/>
<sequence length="170" mass="18683">MSPRTLKIALAASVALNLFAVAAGATLLVGRADVERRIEAQHRAPRDRSFMTVVEGLDPAVRENVRETLRASARAARPDFEETRLKRRQATALVRSGDFDPERVSALLEESRAAELRGRARLEADAVAVLATLEPDDRAALSEILTRRGRVVVRNKGDRKAREAPPRAAE</sequence>
<name>A0A7W8HYS5_9CAUL</name>
<protein>
    <submittedName>
        <fullName evidence="2">Putative membrane protein</fullName>
    </submittedName>
</protein>
<dbReference type="RefSeq" id="WP_183254732.1">
    <property type="nucleotide sequence ID" value="NZ_BAAAFF010000002.1"/>
</dbReference>
<feature type="chain" id="PRO_5030680372" evidence="1">
    <location>
        <begin position="23"/>
        <end position="170"/>
    </location>
</feature>
<keyword evidence="3" id="KW-1185">Reference proteome</keyword>
<organism evidence="2 3">
    <name type="scientific">Brevundimonas basaltis</name>
    <dbReference type="NCBI Taxonomy" id="472166"/>
    <lineage>
        <taxon>Bacteria</taxon>
        <taxon>Pseudomonadati</taxon>
        <taxon>Pseudomonadota</taxon>
        <taxon>Alphaproteobacteria</taxon>
        <taxon>Caulobacterales</taxon>
        <taxon>Caulobacteraceae</taxon>
        <taxon>Brevundimonas</taxon>
    </lineage>
</organism>
<dbReference type="EMBL" id="JACHFZ010000003">
    <property type="protein sequence ID" value="MBB5292406.1"/>
    <property type="molecule type" value="Genomic_DNA"/>
</dbReference>
<evidence type="ECO:0000313" key="2">
    <source>
        <dbReference type="EMBL" id="MBB5292406.1"/>
    </source>
</evidence>
<dbReference type="Proteomes" id="UP000566663">
    <property type="component" value="Unassembled WGS sequence"/>
</dbReference>
<evidence type="ECO:0000313" key="3">
    <source>
        <dbReference type="Proteomes" id="UP000566663"/>
    </source>
</evidence>
<dbReference type="Pfam" id="PF13801">
    <property type="entry name" value="Metal_resist"/>
    <property type="match status" value="1"/>
</dbReference>
<feature type="signal peptide" evidence="1">
    <location>
        <begin position="1"/>
        <end position="22"/>
    </location>
</feature>